<evidence type="ECO:0000256" key="4">
    <source>
        <dbReference type="ARBA" id="ARBA00023125"/>
    </source>
</evidence>
<dbReference type="InterPro" id="IPR051953">
    <property type="entry name" value="Plant_SW-associated_TFs"/>
</dbReference>
<dbReference type="Pfam" id="PF00249">
    <property type="entry name" value="Myb_DNA-binding"/>
    <property type="match status" value="1"/>
</dbReference>
<dbReference type="GO" id="GO:0003677">
    <property type="term" value="F:DNA binding"/>
    <property type="evidence" value="ECO:0007669"/>
    <property type="project" value="UniProtKB-KW"/>
</dbReference>
<protein>
    <submittedName>
        <fullName evidence="9">Transcription factor MYB86</fullName>
    </submittedName>
</protein>
<dbReference type="PANTHER" id="PTHR47997">
    <property type="entry name" value="MYB DOMAIN PROTEIN 55"/>
    <property type="match status" value="1"/>
</dbReference>
<dbReference type="GO" id="GO:0005634">
    <property type="term" value="C:nucleus"/>
    <property type="evidence" value="ECO:0007669"/>
    <property type="project" value="UniProtKB-SubCell"/>
</dbReference>
<dbReference type="CDD" id="cd00167">
    <property type="entry name" value="SANT"/>
    <property type="match status" value="1"/>
</dbReference>
<dbReference type="InterPro" id="IPR001005">
    <property type="entry name" value="SANT/Myb"/>
</dbReference>
<evidence type="ECO:0000313" key="9">
    <source>
        <dbReference type="EMBL" id="KAF7835759.1"/>
    </source>
</evidence>
<dbReference type="EMBL" id="JAAIUW010000004">
    <property type="protein sequence ID" value="KAF7835759.1"/>
    <property type="molecule type" value="Genomic_DNA"/>
</dbReference>
<evidence type="ECO:0000313" key="10">
    <source>
        <dbReference type="Proteomes" id="UP000634136"/>
    </source>
</evidence>
<dbReference type="PANTHER" id="PTHR47997:SF40">
    <property type="entry name" value="TRANSCRIPTION FACTOR MYB26-LIKE"/>
    <property type="match status" value="1"/>
</dbReference>
<evidence type="ECO:0000256" key="3">
    <source>
        <dbReference type="ARBA" id="ARBA00023015"/>
    </source>
</evidence>
<dbReference type="InterPro" id="IPR017930">
    <property type="entry name" value="Myb_dom"/>
</dbReference>
<evidence type="ECO:0000256" key="2">
    <source>
        <dbReference type="ARBA" id="ARBA00022737"/>
    </source>
</evidence>
<gene>
    <name evidence="9" type="ORF">G2W53_010618</name>
</gene>
<keyword evidence="10" id="KW-1185">Reference proteome</keyword>
<organism evidence="9 10">
    <name type="scientific">Senna tora</name>
    <dbReference type="NCBI Taxonomy" id="362788"/>
    <lineage>
        <taxon>Eukaryota</taxon>
        <taxon>Viridiplantae</taxon>
        <taxon>Streptophyta</taxon>
        <taxon>Embryophyta</taxon>
        <taxon>Tracheophyta</taxon>
        <taxon>Spermatophyta</taxon>
        <taxon>Magnoliopsida</taxon>
        <taxon>eudicotyledons</taxon>
        <taxon>Gunneridae</taxon>
        <taxon>Pentapetalae</taxon>
        <taxon>rosids</taxon>
        <taxon>fabids</taxon>
        <taxon>Fabales</taxon>
        <taxon>Fabaceae</taxon>
        <taxon>Caesalpinioideae</taxon>
        <taxon>Cassia clade</taxon>
        <taxon>Senna</taxon>
    </lineage>
</organism>
<dbReference type="PROSITE" id="PS50090">
    <property type="entry name" value="MYB_LIKE"/>
    <property type="match status" value="1"/>
</dbReference>
<reference evidence="9" key="1">
    <citation type="submission" date="2020-09" db="EMBL/GenBank/DDBJ databases">
        <title>Genome-Enabled Discovery of Anthraquinone Biosynthesis in Senna tora.</title>
        <authorList>
            <person name="Kang S.-H."/>
            <person name="Pandey R.P."/>
            <person name="Lee C.-M."/>
            <person name="Sim J.-S."/>
            <person name="Jeong J.-T."/>
            <person name="Choi B.-S."/>
            <person name="Jung M."/>
            <person name="Ginzburg D."/>
            <person name="Zhao K."/>
            <person name="Won S.Y."/>
            <person name="Oh T.-J."/>
            <person name="Yu Y."/>
            <person name="Kim N.-H."/>
            <person name="Lee O.R."/>
            <person name="Lee T.-H."/>
            <person name="Bashyal P."/>
            <person name="Kim T.-S."/>
            <person name="Lee W.-H."/>
            <person name="Kawkins C."/>
            <person name="Kim C.-K."/>
            <person name="Kim J.S."/>
            <person name="Ahn B.O."/>
            <person name="Rhee S.Y."/>
            <person name="Sohng J.K."/>
        </authorList>
    </citation>
    <scope>NUCLEOTIDE SEQUENCE</scope>
    <source>
        <tissue evidence="9">Leaf</tissue>
    </source>
</reference>
<dbReference type="SUPFAM" id="SSF46689">
    <property type="entry name" value="Homeodomain-like"/>
    <property type="match status" value="1"/>
</dbReference>
<comment type="caution">
    <text evidence="9">The sequence shown here is derived from an EMBL/GenBank/DDBJ whole genome shotgun (WGS) entry which is preliminary data.</text>
</comment>
<keyword evidence="4" id="KW-0238">DNA-binding</keyword>
<proteinExistence type="predicted"/>
<keyword evidence="6" id="KW-0539">Nucleus</keyword>
<sequence>MGHRCCSKQKIKRGLWSPEEDEKLITYITTHPHTSWSSIPKQAGT</sequence>
<dbReference type="Gene3D" id="1.10.10.60">
    <property type="entry name" value="Homeodomain-like"/>
    <property type="match status" value="1"/>
</dbReference>
<dbReference type="PROSITE" id="PS51294">
    <property type="entry name" value="HTH_MYB"/>
    <property type="match status" value="1"/>
</dbReference>
<keyword evidence="2" id="KW-0677">Repeat</keyword>
<comment type="subcellular location">
    <subcellularLocation>
        <location evidence="1">Nucleus</location>
    </subcellularLocation>
</comment>
<evidence type="ECO:0000256" key="1">
    <source>
        <dbReference type="ARBA" id="ARBA00004123"/>
    </source>
</evidence>
<dbReference type="Proteomes" id="UP000634136">
    <property type="component" value="Unassembled WGS sequence"/>
</dbReference>
<accession>A0A834X0L8</accession>
<dbReference type="InterPro" id="IPR009057">
    <property type="entry name" value="Homeodomain-like_sf"/>
</dbReference>
<keyword evidence="3" id="KW-0805">Transcription regulation</keyword>
<dbReference type="OrthoDB" id="2143914at2759"/>
<name>A0A834X0L8_9FABA</name>
<keyword evidence="5" id="KW-0804">Transcription</keyword>
<evidence type="ECO:0000256" key="6">
    <source>
        <dbReference type="ARBA" id="ARBA00023242"/>
    </source>
</evidence>
<dbReference type="AlphaFoldDB" id="A0A834X0L8"/>
<feature type="domain" description="Myb-like" evidence="7">
    <location>
        <begin position="8"/>
        <end position="45"/>
    </location>
</feature>
<evidence type="ECO:0000259" key="8">
    <source>
        <dbReference type="PROSITE" id="PS51294"/>
    </source>
</evidence>
<evidence type="ECO:0000259" key="7">
    <source>
        <dbReference type="PROSITE" id="PS50090"/>
    </source>
</evidence>
<evidence type="ECO:0000256" key="5">
    <source>
        <dbReference type="ARBA" id="ARBA00023163"/>
    </source>
</evidence>
<feature type="domain" description="HTH myb-type" evidence="8">
    <location>
        <begin position="8"/>
        <end position="45"/>
    </location>
</feature>